<organism evidence="8">
    <name type="scientific">Malawimonas jakobiformis</name>
    <name type="common">Flagellated protozoan</name>
    <dbReference type="NCBI Taxonomy" id="136089"/>
    <lineage>
        <taxon>Eukaryota</taxon>
        <taxon>Malawimonadida</taxon>
        <taxon>Malawimonadidae</taxon>
        <taxon>Malawimonas</taxon>
    </lineage>
</organism>
<dbReference type="EMBL" id="AF295546">
    <property type="protein sequence ID" value="AAG13702.1"/>
    <property type="molecule type" value="Genomic_DNA"/>
</dbReference>
<dbReference type="PIRSF" id="PIRSF002158">
    <property type="entry name" value="Ribosomal_L2"/>
    <property type="match status" value="1"/>
</dbReference>
<dbReference type="PANTHER" id="PTHR13691">
    <property type="entry name" value="RIBOSOMAL PROTEIN L2"/>
    <property type="match status" value="1"/>
</dbReference>
<dbReference type="SUPFAM" id="SSF50104">
    <property type="entry name" value="Translation proteins SH3-like domain"/>
    <property type="match status" value="1"/>
</dbReference>
<dbReference type="InterPro" id="IPR014722">
    <property type="entry name" value="Rib_uL2_dom2"/>
</dbReference>
<feature type="domain" description="Large ribosomal subunit protein uL2 C-terminal" evidence="6">
    <location>
        <begin position="122"/>
        <end position="248"/>
    </location>
</feature>
<dbReference type="GO" id="GO:0005762">
    <property type="term" value="C:mitochondrial large ribosomal subunit"/>
    <property type="evidence" value="ECO:0007669"/>
    <property type="project" value="TreeGrafter"/>
</dbReference>
<comment type="similarity">
    <text evidence="1">Belongs to the universal ribosomal protein uL2 family.</text>
</comment>
<gene>
    <name evidence="8" type="primary">rpl2</name>
</gene>
<evidence type="ECO:0000256" key="3">
    <source>
        <dbReference type="ARBA" id="ARBA00023274"/>
    </source>
</evidence>
<dbReference type="Gene3D" id="2.30.30.30">
    <property type="match status" value="1"/>
</dbReference>
<dbReference type="PANTHER" id="PTHR13691:SF5">
    <property type="entry name" value="LARGE RIBOSOMAL SUBUNIT PROTEIN UL2M"/>
    <property type="match status" value="1"/>
</dbReference>
<dbReference type="SUPFAM" id="SSF50249">
    <property type="entry name" value="Nucleic acid-binding proteins"/>
    <property type="match status" value="1"/>
</dbReference>
<evidence type="ECO:0000259" key="7">
    <source>
        <dbReference type="SMART" id="SM01383"/>
    </source>
</evidence>
<dbReference type="RefSeq" id="NP_066335.1">
    <property type="nucleotide sequence ID" value="NC_002553.1"/>
</dbReference>
<dbReference type="InterPro" id="IPR008991">
    <property type="entry name" value="Translation_prot_SH3-like_sf"/>
</dbReference>
<evidence type="ECO:0000256" key="2">
    <source>
        <dbReference type="ARBA" id="ARBA00022980"/>
    </source>
</evidence>
<keyword evidence="2 8" id="KW-0689">Ribosomal protein</keyword>
<evidence type="ECO:0000313" key="8">
    <source>
        <dbReference type="EMBL" id="AAG13702.1"/>
    </source>
</evidence>
<dbReference type="SMART" id="SM01382">
    <property type="entry name" value="Ribosomal_L2_C"/>
    <property type="match status" value="1"/>
</dbReference>
<dbReference type="Gene3D" id="2.40.50.140">
    <property type="entry name" value="Nucleic acid-binding proteins"/>
    <property type="match status" value="1"/>
</dbReference>
<protein>
    <recommendedName>
        <fullName evidence="4">Large ribosomal subunit protein uL2m</fullName>
    </recommendedName>
</protein>
<feature type="domain" description="Large ribosomal subunit protein uL2 RNA-binding" evidence="7">
    <location>
        <begin position="40"/>
        <end position="116"/>
    </location>
</feature>
<proteinExistence type="inferred from homology"/>
<evidence type="ECO:0000256" key="1">
    <source>
        <dbReference type="ARBA" id="ARBA00005636"/>
    </source>
</evidence>
<evidence type="ECO:0000256" key="5">
    <source>
        <dbReference type="SAM" id="MobiDB-lite"/>
    </source>
</evidence>
<name>Q9G871_MALJA</name>
<feature type="region of interest" description="Disordered" evidence="5">
    <location>
        <begin position="225"/>
        <end position="250"/>
    </location>
</feature>
<dbReference type="InterPro" id="IPR005880">
    <property type="entry name" value="Ribosomal_uL2_bac/org-type"/>
</dbReference>
<dbReference type="GO" id="GO:0003735">
    <property type="term" value="F:structural constituent of ribosome"/>
    <property type="evidence" value="ECO:0007669"/>
    <property type="project" value="InterPro"/>
</dbReference>
<dbReference type="PROSITE" id="PS00467">
    <property type="entry name" value="RIBOSOMAL_L2"/>
    <property type="match status" value="1"/>
</dbReference>
<dbReference type="Pfam" id="PF00181">
    <property type="entry name" value="Ribosomal_L2_N"/>
    <property type="match status" value="1"/>
</dbReference>
<dbReference type="GeneID" id="801266"/>
<evidence type="ECO:0000259" key="6">
    <source>
        <dbReference type="SMART" id="SM01382"/>
    </source>
</evidence>
<dbReference type="FunFam" id="2.30.30.30:FF:000001">
    <property type="entry name" value="50S ribosomal protein L2"/>
    <property type="match status" value="1"/>
</dbReference>
<dbReference type="InterPro" id="IPR014726">
    <property type="entry name" value="Ribosomal_uL2_dom3"/>
</dbReference>
<keyword evidence="3" id="KW-0687">Ribonucleoprotein</keyword>
<dbReference type="InterPro" id="IPR012340">
    <property type="entry name" value="NA-bd_OB-fold"/>
</dbReference>
<sequence>MKLFNPITPSNRHRTIIFKNILWTKKPINKLTIGLNKKSGHNNKGRITIYNRGGGHKQRYRKIDFKRSLINIPAMVIRIEYDPNRTANIALICYRNGILSYILAPNGLKVGSIIKSNIKAINTLGNSSILKNILIGTVIHNIELVPGKGGQLARAAGTYALLVSKTANGYAMLRLKSGETRLVSIFCMATIGVVSNIEHNNTIYGKAGASRWSNRKPVVRGIVMNPVDHPHGGRTKGGRPSVTPWGRPTKGMRTVTKKNKLILKKRYQ</sequence>
<dbReference type="InterPro" id="IPR022666">
    <property type="entry name" value="Ribosomal_uL2_RNA-bd_dom"/>
</dbReference>
<dbReference type="InterPro" id="IPR002171">
    <property type="entry name" value="Ribosomal_uL2"/>
</dbReference>
<keyword evidence="8" id="KW-0496">Mitochondrion</keyword>
<dbReference type="AlphaFoldDB" id="Q9G871"/>
<dbReference type="GO" id="GO:0003723">
    <property type="term" value="F:RNA binding"/>
    <property type="evidence" value="ECO:0007669"/>
    <property type="project" value="InterPro"/>
</dbReference>
<accession>Q9G871</accession>
<dbReference type="Pfam" id="PF03947">
    <property type="entry name" value="Ribosomal_L2_C"/>
    <property type="match status" value="1"/>
</dbReference>
<dbReference type="GO" id="GO:0032543">
    <property type="term" value="P:mitochondrial translation"/>
    <property type="evidence" value="ECO:0007669"/>
    <property type="project" value="TreeGrafter"/>
</dbReference>
<dbReference type="FunFam" id="4.10.950.10:FF:000001">
    <property type="entry name" value="50S ribosomal protein L2"/>
    <property type="match status" value="1"/>
</dbReference>
<reference evidence="8" key="1">
    <citation type="submission" date="2000-08" db="EMBL/GenBank/DDBJ databases">
        <title>Comparative analysis of mitochondrial genomes of the ancient jakobid protists.</title>
        <authorList>
            <person name="Burger G."/>
            <person name="O'Kelly C.J."/>
            <person name="Gray W.M."/>
        </authorList>
    </citation>
    <scope>NUCLEOTIDE SEQUENCE</scope>
    <source>
        <strain evidence="8">ATCC 50310</strain>
    </source>
</reference>
<dbReference type="NCBIfam" id="TIGR01171">
    <property type="entry name" value="rplB_bact"/>
    <property type="match status" value="1"/>
</dbReference>
<evidence type="ECO:0000256" key="4">
    <source>
        <dbReference type="ARBA" id="ARBA00069872"/>
    </source>
</evidence>
<dbReference type="InterPro" id="IPR022671">
    <property type="entry name" value="Ribosomal_uL2_CS"/>
</dbReference>
<geneLocation type="mitochondrion" evidence="8"/>
<dbReference type="SMART" id="SM01383">
    <property type="entry name" value="Ribosomal_L2"/>
    <property type="match status" value="1"/>
</dbReference>
<dbReference type="GO" id="GO:0016740">
    <property type="term" value="F:transferase activity"/>
    <property type="evidence" value="ECO:0007669"/>
    <property type="project" value="InterPro"/>
</dbReference>
<dbReference type="InterPro" id="IPR022669">
    <property type="entry name" value="Ribosomal_uL2_C"/>
</dbReference>
<dbReference type="Gene3D" id="4.10.950.10">
    <property type="entry name" value="Ribosomal protein L2, domain 3"/>
    <property type="match status" value="1"/>
</dbReference>